<comment type="caution">
    <text evidence="2">The sequence shown here is derived from an EMBL/GenBank/DDBJ whole genome shotgun (WGS) entry which is preliminary data.</text>
</comment>
<proteinExistence type="predicted"/>
<name>A0A0L6VSM9_9BASI</name>
<dbReference type="AlphaFoldDB" id="A0A0L6VSM9"/>
<dbReference type="EMBL" id="LAVV01001950">
    <property type="protein sequence ID" value="KNZ63195.1"/>
    <property type="molecule type" value="Genomic_DNA"/>
</dbReference>
<dbReference type="InterPro" id="IPR046798">
    <property type="entry name" value="2OG-FeII_Oxy_6"/>
</dbReference>
<reference evidence="2 3" key="1">
    <citation type="submission" date="2015-08" db="EMBL/GenBank/DDBJ databases">
        <title>Next Generation Sequencing and Analysis of the Genome of Puccinia sorghi L Schw, the Causal Agent of Maize Common Rust.</title>
        <authorList>
            <person name="Rochi L."/>
            <person name="Burguener G."/>
            <person name="Darino M."/>
            <person name="Turjanski A."/>
            <person name="Kreff E."/>
            <person name="Dieguez M.J."/>
            <person name="Sacco F."/>
        </authorList>
    </citation>
    <scope>NUCLEOTIDE SEQUENCE [LARGE SCALE GENOMIC DNA]</scope>
    <source>
        <strain evidence="2 3">RO10H11247</strain>
    </source>
</reference>
<gene>
    <name evidence="2" type="ORF">VP01_11756g1</name>
</gene>
<accession>A0A0L6VSM9</accession>
<feature type="non-terminal residue" evidence="2">
    <location>
        <position position="132"/>
    </location>
</feature>
<evidence type="ECO:0000313" key="3">
    <source>
        <dbReference type="Proteomes" id="UP000037035"/>
    </source>
</evidence>
<evidence type="ECO:0000313" key="2">
    <source>
        <dbReference type="EMBL" id="KNZ63195.1"/>
    </source>
</evidence>
<sequence length="132" mass="14894">LHNGFTCHLSFTISNFANKPHKDNDASPFNFVMWIPIKQTTGNLVEENFEVKGDEFVFPDDSCGIKFSGFNGIMECAWKATEYPHLTLPSNNPSKSLHTCMGLSCQLPKKTQAALEKIKQNVYAKDPDKSHW</sequence>
<evidence type="ECO:0000259" key="1">
    <source>
        <dbReference type="Pfam" id="PF20515"/>
    </source>
</evidence>
<dbReference type="Proteomes" id="UP000037035">
    <property type="component" value="Unassembled WGS sequence"/>
</dbReference>
<feature type="domain" description="Tet-like 2OG-Fe(II) oxygenase" evidence="1">
    <location>
        <begin position="3"/>
        <end position="90"/>
    </location>
</feature>
<feature type="non-terminal residue" evidence="2">
    <location>
        <position position="1"/>
    </location>
</feature>
<dbReference type="OrthoDB" id="2496844at2759"/>
<dbReference type="Pfam" id="PF20515">
    <property type="entry name" value="2OG-FeII_Oxy_6"/>
    <property type="match status" value="1"/>
</dbReference>
<keyword evidence="3" id="KW-1185">Reference proteome</keyword>
<protein>
    <recommendedName>
        <fullName evidence="1">Tet-like 2OG-Fe(II) oxygenase domain-containing protein</fullName>
    </recommendedName>
</protein>
<organism evidence="2 3">
    <name type="scientific">Puccinia sorghi</name>
    <dbReference type="NCBI Taxonomy" id="27349"/>
    <lineage>
        <taxon>Eukaryota</taxon>
        <taxon>Fungi</taxon>
        <taxon>Dikarya</taxon>
        <taxon>Basidiomycota</taxon>
        <taxon>Pucciniomycotina</taxon>
        <taxon>Pucciniomycetes</taxon>
        <taxon>Pucciniales</taxon>
        <taxon>Pucciniaceae</taxon>
        <taxon>Puccinia</taxon>
    </lineage>
</organism>
<dbReference type="VEuPathDB" id="FungiDB:VP01_11756g1"/>